<dbReference type="GO" id="GO:0160147">
    <property type="term" value="F:tRNA pseudouridine(38-40) synthase activity"/>
    <property type="evidence" value="ECO:0007669"/>
    <property type="project" value="UniProtKB-EC"/>
</dbReference>
<name>A0A2V2YLL9_9BACL</name>
<feature type="active site" description="Nucleophile" evidence="4 5">
    <location>
        <position position="53"/>
    </location>
</feature>
<dbReference type="SUPFAM" id="SSF55120">
    <property type="entry name" value="Pseudouridine synthase"/>
    <property type="match status" value="1"/>
</dbReference>
<protein>
    <recommendedName>
        <fullName evidence="4">tRNA pseudouridine synthase A</fullName>
        <ecNumber evidence="4">5.4.99.12</ecNumber>
    </recommendedName>
    <alternativeName>
        <fullName evidence="4">tRNA pseudouridine(38-40) synthase</fullName>
    </alternativeName>
    <alternativeName>
        <fullName evidence="4">tRNA pseudouridylate synthase I</fullName>
    </alternativeName>
    <alternativeName>
        <fullName evidence="4">tRNA-uridine isomerase I</fullName>
    </alternativeName>
</protein>
<evidence type="ECO:0000256" key="2">
    <source>
        <dbReference type="ARBA" id="ARBA00022694"/>
    </source>
</evidence>
<evidence type="ECO:0000259" key="8">
    <source>
        <dbReference type="Pfam" id="PF01416"/>
    </source>
</evidence>
<dbReference type="InterPro" id="IPR001406">
    <property type="entry name" value="PsdUridine_synth_TruA"/>
</dbReference>
<dbReference type="Pfam" id="PF01416">
    <property type="entry name" value="PseudoU_synth_1"/>
    <property type="match status" value="2"/>
</dbReference>
<feature type="domain" description="Pseudouridine synthase I TruA alpha/beta" evidence="8">
    <location>
        <begin position="8"/>
        <end position="103"/>
    </location>
</feature>
<evidence type="ECO:0000313" key="10">
    <source>
        <dbReference type="Proteomes" id="UP000246635"/>
    </source>
</evidence>
<evidence type="ECO:0000256" key="4">
    <source>
        <dbReference type="HAMAP-Rule" id="MF_00171"/>
    </source>
</evidence>
<dbReference type="Gene3D" id="3.30.70.660">
    <property type="entry name" value="Pseudouridine synthase I, catalytic domain, C-terminal subdomain"/>
    <property type="match status" value="1"/>
</dbReference>
<dbReference type="PIRSF" id="PIRSF001430">
    <property type="entry name" value="tRNA_psdUrid_synth"/>
    <property type="match status" value="1"/>
</dbReference>
<dbReference type="PANTHER" id="PTHR11142">
    <property type="entry name" value="PSEUDOURIDYLATE SYNTHASE"/>
    <property type="match status" value="1"/>
</dbReference>
<sequence>MSRNIVMVVSYDGTTYSGFQSQPSGNTIQDILEAAIKTLTGEELRIIGSGRTDAGVHARGQVFNFHTESRIPQERWALAINTRLPDDVVVLEAWEAPEPFHARHSAKRKTYRYSIDRRKFPDVFSRHYAFHHPTPLNVDAMREAMSHLVGEHDFTSFTSIQSTQPHHVRTIFETRIEEEGNMLHLFVTGSGFLYNMVRIIAGTMMWVGEGKLSPNDIPAMLEAKDRTSTGPTAMAHGLMLWEVDYPPEESRLHISAQDSVN</sequence>
<comment type="function">
    <text evidence="4">Formation of pseudouridine at positions 38, 39 and 40 in the anticodon stem and loop of transfer RNAs.</text>
</comment>
<comment type="subunit">
    <text evidence="4">Homodimer.</text>
</comment>
<feature type="domain" description="Pseudouridine synthase I TruA alpha/beta" evidence="8">
    <location>
        <begin position="144"/>
        <end position="246"/>
    </location>
</feature>
<evidence type="ECO:0000256" key="1">
    <source>
        <dbReference type="ARBA" id="ARBA00009375"/>
    </source>
</evidence>
<dbReference type="EC" id="5.4.99.12" evidence="4"/>
<dbReference type="NCBIfam" id="TIGR00071">
    <property type="entry name" value="hisT_truA"/>
    <property type="match status" value="1"/>
</dbReference>
<comment type="similarity">
    <text evidence="1 4 7">Belongs to the tRNA pseudouridine synthase TruA family.</text>
</comment>
<evidence type="ECO:0000256" key="6">
    <source>
        <dbReference type="PIRSR" id="PIRSR001430-2"/>
    </source>
</evidence>
<keyword evidence="10" id="KW-1185">Reference proteome</keyword>
<evidence type="ECO:0000313" key="9">
    <source>
        <dbReference type="EMBL" id="PWV94361.1"/>
    </source>
</evidence>
<dbReference type="AlphaFoldDB" id="A0A2V2YLL9"/>
<dbReference type="GO" id="GO:0031119">
    <property type="term" value="P:tRNA pseudouridine synthesis"/>
    <property type="evidence" value="ECO:0007669"/>
    <property type="project" value="UniProtKB-UniRule"/>
</dbReference>
<dbReference type="FunFam" id="3.30.70.580:FF:000001">
    <property type="entry name" value="tRNA pseudouridine synthase A"/>
    <property type="match status" value="1"/>
</dbReference>
<dbReference type="HAMAP" id="MF_00171">
    <property type="entry name" value="TruA"/>
    <property type="match status" value="1"/>
</dbReference>
<dbReference type="Proteomes" id="UP000246635">
    <property type="component" value="Unassembled WGS sequence"/>
</dbReference>
<accession>A0A2V2YLL9</accession>
<dbReference type="InterPro" id="IPR020103">
    <property type="entry name" value="PsdUridine_synth_cat_dom_sf"/>
</dbReference>
<comment type="catalytic activity">
    <reaction evidence="4 7">
        <text>uridine(38/39/40) in tRNA = pseudouridine(38/39/40) in tRNA</text>
        <dbReference type="Rhea" id="RHEA:22376"/>
        <dbReference type="Rhea" id="RHEA-COMP:10085"/>
        <dbReference type="Rhea" id="RHEA-COMP:10087"/>
        <dbReference type="ChEBI" id="CHEBI:65314"/>
        <dbReference type="ChEBI" id="CHEBI:65315"/>
        <dbReference type="EC" id="5.4.99.12"/>
    </reaction>
</comment>
<gene>
    <name evidence="4" type="primary">truA</name>
    <name evidence="9" type="ORF">DFQ01_13280</name>
</gene>
<proteinExistence type="inferred from homology"/>
<reference evidence="9 10" key="1">
    <citation type="submission" date="2018-05" db="EMBL/GenBank/DDBJ databases">
        <title>Genomic Encyclopedia of Type Strains, Phase III (KMG-III): the genomes of soil and plant-associated and newly described type strains.</title>
        <authorList>
            <person name="Whitman W."/>
        </authorList>
    </citation>
    <scope>NUCLEOTIDE SEQUENCE [LARGE SCALE GENOMIC DNA]</scope>
    <source>
        <strain evidence="9 10">CECT 5696</strain>
    </source>
</reference>
<dbReference type="CDD" id="cd02570">
    <property type="entry name" value="PseudoU_synth_EcTruA"/>
    <property type="match status" value="1"/>
</dbReference>
<comment type="caution">
    <text evidence="9">The sequence shown here is derived from an EMBL/GenBank/DDBJ whole genome shotgun (WGS) entry which is preliminary data.</text>
</comment>
<dbReference type="Gene3D" id="3.30.70.580">
    <property type="entry name" value="Pseudouridine synthase I, catalytic domain, N-terminal subdomain"/>
    <property type="match status" value="1"/>
</dbReference>
<feature type="binding site" evidence="4 6">
    <location>
        <position position="111"/>
    </location>
    <ligand>
        <name>substrate</name>
    </ligand>
</feature>
<dbReference type="GO" id="GO:0003723">
    <property type="term" value="F:RNA binding"/>
    <property type="evidence" value="ECO:0007669"/>
    <property type="project" value="InterPro"/>
</dbReference>
<dbReference type="InterPro" id="IPR020097">
    <property type="entry name" value="PsdUridine_synth_TruA_a/b_dom"/>
</dbReference>
<evidence type="ECO:0000256" key="5">
    <source>
        <dbReference type="PIRSR" id="PIRSR001430-1"/>
    </source>
</evidence>
<keyword evidence="2 4" id="KW-0819">tRNA processing</keyword>
<evidence type="ECO:0000256" key="7">
    <source>
        <dbReference type="RuleBase" id="RU003792"/>
    </source>
</evidence>
<comment type="caution">
    <text evidence="4">Lacks conserved residue(s) required for the propagation of feature annotation.</text>
</comment>
<evidence type="ECO:0000256" key="3">
    <source>
        <dbReference type="ARBA" id="ARBA00023235"/>
    </source>
</evidence>
<dbReference type="PANTHER" id="PTHR11142:SF0">
    <property type="entry name" value="TRNA PSEUDOURIDINE SYNTHASE-LIKE 1"/>
    <property type="match status" value="1"/>
</dbReference>
<dbReference type="InterPro" id="IPR020095">
    <property type="entry name" value="PsdUridine_synth_TruA_C"/>
</dbReference>
<keyword evidence="3 4" id="KW-0413">Isomerase</keyword>
<dbReference type="InterPro" id="IPR020094">
    <property type="entry name" value="TruA/RsuA/RluB/E/F_N"/>
</dbReference>
<organism evidence="9 10">
    <name type="scientific">Paenibacillus cellulosilyticus</name>
    <dbReference type="NCBI Taxonomy" id="375489"/>
    <lineage>
        <taxon>Bacteria</taxon>
        <taxon>Bacillati</taxon>
        <taxon>Bacillota</taxon>
        <taxon>Bacilli</taxon>
        <taxon>Bacillales</taxon>
        <taxon>Paenibacillaceae</taxon>
        <taxon>Paenibacillus</taxon>
    </lineage>
</organism>
<dbReference type="EMBL" id="QGTQ01000032">
    <property type="protein sequence ID" value="PWV94361.1"/>
    <property type="molecule type" value="Genomic_DNA"/>
</dbReference>